<reference evidence="13 14" key="1">
    <citation type="journal article" date="2014" name="Appl. Environ. Microbiol.">
        <title>Elucidation of insertion elements encoded on plasmids and in vitro construction of shuttle vectors from the toxic cyanobacterium Planktothrix.</title>
        <authorList>
            <person name="Christiansen G."/>
            <person name="Goesmann A."/>
            <person name="Kurmayer R."/>
        </authorList>
    </citation>
    <scope>NUCLEOTIDE SEQUENCE [LARGE SCALE GENOMIC DNA]</scope>
    <source>
        <strain evidence="13 14">NIVA-CYA 126/8</strain>
    </source>
</reference>
<dbReference type="InterPro" id="IPR008909">
    <property type="entry name" value="DALR_anticod-bd"/>
</dbReference>
<dbReference type="EC" id="6.1.1.14" evidence="10"/>
<dbReference type="HAMAP" id="MF_00255">
    <property type="entry name" value="Gly_tRNA_synth_beta"/>
    <property type="match status" value="1"/>
</dbReference>
<evidence type="ECO:0000256" key="6">
    <source>
        <dbReference type="ARBA" id="ARBA00022840"/>
    </source>
</evidence>
<proteinExistence type="inferred from homology"/>
<dbReference type="GO" id="GO:0005829">
    <property type="term" value="C:cytosol"/>
    <property type="evidence" value="ECO:0007669"/>
    <property type="project" value="TreeGrafter"/>
</dbReference>
<organism evidence="13 14">
    <name type="scientific">Planktothrix agardhii (strain NIVA-CYA 126/8)</name>
    <dbReference type="NCBI Taxonomy" id="388467"/>
    <lineage>
        <taxon>Bacteria</taxon>
        <taxon>Bacillati</taxon>
        <taxon>Cyanobacteriota</taxon>
        <taxon>Cyanophyceae</taxon>
        <taxon>Oscillatoriophycideae</taxon>
        <taxon>Oscillatoriales</taxon>
        <taxon>Microcoleaceae</taxon>
        <taxon>Planktothrix</taxon>
    </lineage>
</organism>
<dbReference type="InterPro" id="IPR006194">
    <property type="entry name" value="Gly-tRNA-synth_heterodimer"/>
</dbReference>
<evidence type="ECO:0000256" key="5">
    <source>
        <dbReference type="ARBA" id="ARBA00022741"/>
    </source>
</evidence>
<keyword evidence="14" id="KW-1185">Reference proteome</keyword>
<sequence length="717" mass="80186">MVSFLLEVGTEELPATFVETAIQQWKQKIPASLKEQFLSVESVQVWGTPRRLAVLIEGLPSQQPDREEEIKGPPASTAFKDGKPTPAAEGFIKKQGITLEDLEIRPTSKGDFVFVLKKIPGRLTAEILAELTSEWITKLEGKRFMRWGDGDLKFPRPIRWLIALLDNQVLPVTLVSGSEVVKSDRISHGHRVLHPENISISHAKTYAESLKKAFVQVDPQERIQTIQKEVKIAANIVGGEAEIPEDLLAEVVNLVEWPTAVVGTFDQDFLDLPAEVIKTVMVTHQRYFPILTIETQNSSPLKPYFVTISNGDPAKSNLIAAGNERVIRARLADGQFFYKSDLKTPLESYLPALEAVTFQEDLGSVRDKVNRIGKIANWISEQLNIIESDRSLIQRAALLCKADLVTQMVYEFPELQGIMGEKYAIEGGEPAEVATAIFEHYLPRNATDNLPQTLVGQVVGLADKLDTLVSIFGLGMLPTGSSDPFALRRAANAVVNIIWAADLPLNLYQLLKQISADFVNTFPNAMLGLTHQLDDFFLQRIRTLLQDEKAIDYDLVNAVLGENDLEYQERALQDLLDVRDRALFLQTIRQDGSLNQIYETVNRSTRLAKQGDLNTLELQPEMTVNPELFQKSSERQFYQALVQLVPQTQASQATRNYRQLVEALAEITPTVSSFFDGPESVLVMDDDPNIQRNRLNLLGLLRNHARVLADFGAIVKS</sequence>
<evidence type="ECO:0000313" key="13">
    <source>
        <dbReference type="EMBL" id="KEI68152.1"/>
    </source>
</evidence>
<dbReference type="GO" id="GO:0006426">
    <property type="term" value="P:glycyl-tRNA aminoacylation"/>
    <property type="evidence" value="ECO:0007669"/>
    <property type="project" value="UniProtKB-UniRule"/>
</dbReference>
<keyword evidence="6 10" id="KW-0067">ATP-binding</keyword>
<dbReference type="EMBL" id="CM002803">
    <property type="protein sequence ID" value="KEI68152.1"/>
    <property type="molecule type" value="Genomic_DNA"/>
</dbReference>
<dbReference type="GO" id="GO:0006420">
    <property type="term" value="P:arginyl-tRNA aminoacylation"/>
    <property type="evidence" value="ECO:0007669"/>
    <property type="project" value="InterPro"/>
</dbReference>
<dbReference type="HOGENOM" id="CLU_007220_2_2_3"/>
<evidence type="ECO:0000256" key="9">
    <source>
        <dbReference type="ARBA" id="ARBA00047937"/>
    </source>
</evidence>
<accession>A0A073CJQ3</accession>
<dbReference type="GO" id="GO:0004814">
    <property type="term" value="F:arginine-tRNA ligase activity"/>
    <property type="evidence" value="ECO:0007669"/>
    <property type="project" value="InterPro"/>
</dbReference>
<evidence type="ECO:0000256" key="3">
    <source>
        <dbReference type="ARBA" id="ARBA00022490"/>
    </source>
</evidence>
<keyword evidence="8 10" id="KW-0030">Aminoacyl-tRNA synthetase</keyword>
<keyword evidence="5 10" id="KW-0547">Nucleotide-binding</keyword>
<dbReference type="Pfam" id="PF05746">
    <property type="entry name" value="DALR_1"/>
    <property type="match status" value="1"/>
</dbReference>
<dbReference type="GO" id="GO:0004820">
    <property type="term" value="F:glycine-tRNA ligase activity"/>
    <property type="evidence" value="ECO:0007669"/>
    <property type="project" value="UniProtKB-UniRule"/>
</dbReference>
<protein>
    <recommendedName>
        <fullName evidence="10">Glycine--tRNA ligase beta subunit</fullName>
        <ecNumber evidence="10">6.1.1.14</ecNumber>
    </recommendedName>
    <alternativeName>
        <fullName evidence="10">Glycyl-tRNA synthetase beta subunit</fullName>
        <shortName evidence="10">GlyRS</shortName>
    </alternativeName>
</protein>
<keyword evidence="4 10" id="KW-0436">Ligase</keyword>
<comment type="catalytic activity">
    <reaction evidence="9 10">
        <text>tRNA(Gly) + glycine + ATP = glycyl-tRNA(Gly) + AMP + diphosphate</text>
        <dbReference type="Rhea" id="RHEA:16013"/>
        <dbReference type="Rhea" id="RHEA-COMP:9664"/>
        <dbReference type="Rhea" id="RHEA-COMP:9683"/>
        <dbReference type="ChEBI" id="CHEBI:30616"/>
        <dbReference type="ChEBI" id="CHEBI:33019"/>
        <dbReference type="ChEBI" id="CHEBI:57305"/>
        <dbReference type="ChEBI" id="CHEBI:78442"/>
        <dbReference type="ChEBI" id="CHEBI:78522"/>
        <dbReference type="ChEBI" id="CHEBI:456215"/>
        <dbReference type="EC" id="6.1.1.14"/>
    </reaction>
</comment>
<evidence type="ECO:0000313" key="14">
    <source>
        <dbReference type="Proteomes" id="UP000027395"/>
    </source>
</evidence>
<dbReference type="SUPFAM" id="SSF109604">
    <property type="entry name" value="HD-domain/PDEase-like"/>
    <property type="match status" value="1"/>
</dbReference>
<dbReference type="Proteomes" id="UP000027395">
    <property type="component" value="Chromosome"/>
</dbReference>
<evidence type="ECO:0000256" key="1">
    <source>
        <dbReference type="ARBA" id="ARBA00004496"/>
    </source>
</evidence>
<keyword evidence="3 10" id="KW-0963">Cytoplasm</keyword>
<dbReference type="InterPro" id="IPR015944">
    <property type="entry name" value="Gly-tRNA-synth_bsu"/>
</dbReference>
<evidence type="ECO:0000256" key="10">
    <source>
        <dbReference type="HAMAP-Rule" id="MF_00255"/>
    </source>
</evidence>
<evidence type="ECO:0000256" key="7">
    <source>
        <dbReference type="ARBA" id="ARBA00022917"/>
    </source>
</evidence>
<dbReference type="Pfam" id="PF02092">
    <property type="entry name" value="tRNA_synt_2f"/>
    <property type="match status" value="1"/>
</dbReference>
<feature type="domain" description="DALR anticodon binding" evidence="12">
    <location>
        <begin position="619"/>
        <end position="703"/>
    </location>
</feature>
<dbReference type="RefSeq" id="WP_042155468.1">
    <property type="nucleotide sequence ID" value="NZ_CM002803.1"/>
</dbReference>
<dbReference type="PANTHER" id="PTHR30075:SF2">
    <property type="entry name" value="GLYCINE--TRNA LIGASE, CHLOROPLASTIC_MITOCHONDRIAL 2"/>
    <property type="match status" value="1"/>
</dbReference>
<comment type="similarity">
    <text evidence="2 10">Belongs to the class-II aminoacyl-tRNA synthetase family.</text>
</comment>
<evidence type="ECO:0000259" key="12">
    <source>
        <dbReference type="Pfam" id="PF05746"/>
    </source>
</evidence>
<evidence type="ECO:0000256" key="11">
    <source>
        <dbReference type="SAM" id="MobiDB-lite"/>
    </source>
</evidence>
<dbReference type="NCBIfam" id="TIGR00211">
    <property type="entry name" value="glyS"/>
    <property type="match status" value="1"/>
</dbReference>
<dbReference type="eggNOG" id="COG0751">
    <property type="taxonomic scope" value="Bacteria"/>
</dbReference>
<dbReference type="PANTHER" id="PTHR30075">
    <property type="entry name" value="GLYCYL-TRNA SYNTHETASE"/>
    <property type="match status" value="1"/>
</dbReference>
<evidence type="ECO:0000256" key="2">
    <source>
        <dbReference type="ARBA" id="ARBA00008226"/>
    </source>
</evidence>
<dbReference type="PRINTS" id="PR01045">
    <property type="entry name" value="TRNASYNTHGB"/>
</dbReference>
<name>A0A073CJQ3_PLAA1</name>
<dbReference type="GO" id="GO:0005524">
    <property type="term" value="F:ATP binding"/>
    <property type="evidence" value="ECO:0007669"/>
    <property type="project" value="UniProtKB-UniRule"/>
</dbReference>
<feature type="region of interest" description="Disordered" evidence="11">
    <location>
        <begin position="63"/>
        <end position="85"/>
    </location>
</feature>
<dbReference type="PATRIC" id="fig|388467.6.peg.3310"/>
<dbReference type="AlphaFoldDB" id="A0A073CJQ3"/>
<dbReference type="PROSITE" id="PS50861">
    <property type="entry name" value="AA_TRNA_LIGASE_II_GLYAB"/>
    <property type="match status" value="1"/>
</dbReference>
<keyword evidence="7 10" id="KW-0648">Protein biosynthesis</keyword>
<evidence type="ECO:0000256" key="4">
    <source>
        <dbReference type="ARBA" id="ARBA00022598"/>
    </source>
</evidence>
<comment type="subunit">
    <text evidence="10">Tetramer of two alpha and two beta subunits.</text>
</comment>
<evidence type="ECO:0000256" key="8">
    <source>
        <dbReference type="ARBA" id="ARBA00023146"/>
    </source>
</evidence>
<dbReference type="STRING" id="388467.A19Y_3363"/>
<comment type="subcellular location">
    <subcellularLocation>
        <location evidence="1 10">Cytoplasm</location>
    </subcellularLocation>
</comment>
<gene>
    <name evidence="10 13" type="primary">glyS</name>
    <name evidence="13" type="ORF">A19Y_3363</name>
</gene>